<gene>
    <name evidence="1" type="ORF">VE25_02690</name>
</gene>
<name>A0A0F5FWZ5_9HYPH</name>
<proteinExistence type="predicted"/>
<evidence type="ECO:0008006" key="3">
    <source>
        <dbReference type="Google" id="ProtNLM"/>
    </source>
</evidence>
<organism evidence="1 2">
    <name type="scientific">Devosia geojensis</name>
    <dbReference type="NCBI Taxonomy" id="443610"/>
    <lineage>
        <taxon>Bacteria</taxon>
        <taxon>Pseudomonadati</taxon>
        <taxon>Pseudomonadota</taxon>
        <taxon>Alphaproteobacteria</taxon>
        <taxon>Hyphomicrobiales</taxon>
        <taxon>Devosiaceae</taxon>
        <taxon>Devosia</taxon>
    </lineage>
</organism>
<dbReference type="InterPro" id="IPR009389">
    <property type="entry name" value="DUF1045"/>
</dbReference>
<dbReference type="EMBL" id="JZEX01000039">
    <property type="protein sequence ID" value="KKB13379.1"/>
    <property type="molecule type" value="Genomic_DNA"/>
</dbReference>
<comment type="caution">
    <text evidence="1">The sequence shown here is derived from an EMBL/GenBank/DDBJ whole genome shotgun (WGS) entry which is preliminary data.</text>
</comment>
<dbReference type="OrthoDB" id="4954742at2"/>
<keyword evidence="2" id="KW-1185">Reference proteome</keyword>
<sequence>MAERYAVYYAPPATSALWERAAIWLGRDAATGETFDGPVAGMDRNRLLNFTGSPNRYGFHATLRSPMRLRREADEGDLAGTVSDFAEANAPFSMGPMEIRSLDGFLAIVPTQQSEELTEFAQACVEAMEDLRAPLSDKERARRTASGRLTPRQHELVDQYGYPYVAEQYRFHMTLTDRLDPEAAPEIRAAAETWFGPLLNGEMVLDSVSIFVEPEPGLAFRRRADFALKGAAR</sequence>
<dbReference type="RefSeq" id="WP_046107040.1">
    <property type="nucleotide sequence ID" value="NZ_JZEX01000039.1"/>
</dbReference>
<dbReference type="NCBIfam" id="TIGR03223">
    <property type="entry name" value="Phn_opern_protn"/>
    <property type="match status" value="1"/>
</dbReference>
<reference evidence="1 2" key="1">
    <citation type="submission" date="2015-03" db="EMBL/GenBank/DDBJ databases">
        <authorList>
            <person name="Hassan Y.I."/>
            <person name="Lepp D."/>
            <person name="Li X.-Z."/>
            <person name="Zhou T."/>
        </authorList>
    </citation>
    <scope>NUCLEOTIDE SEQUENCE [LARGE SCALE GENOMIC DNA]</scope>
    <source>
        <strain evidence="1 2">BD-c194</strain>
    </source>
</reference>
<evidence type="ECO:0000313" key="1">
    <source>
        <dbReference type="EMBL" id="KKB13379.1"/>
    </source>
</evidence>
<evidence type="ECO:0000313" key="2">
    <source>
        <dbReference type="Proteomes" id="UP000033632"/>
    </source>
</evidence>
<dbReference type="PIRSF" id="PIRSF033328">
    <property type="entry name" value="Phest_Mll4975"/>
    <property type="match status" value="1"/>
</dbReference>
<dbReference type="AlphaFoldDB" id="A0A0F5FWZ5"/>
<accession>A0A0F5FWZ5</accession>
<dbReference type="STRING" id="443610.VE25_02690"/>
<dbReference type="Gene3D" id="3.90.1140.10">
    <property type="entry name" value="Cyclic phosphodiesterase"/>
    <property type="match status" value="1"/>
</dbReference>
<dbReference type="Pfam" id="PF06299">
    <property type="entry name" value="DUF1045"/>
    <property type="match status" value="1"/>
</dbReference>
<dbReference type="Proteomes" id="UP000033632">
    <property type="component" value="Unassembled WGS sequence"/>
</dbReference>
<protein>
    <recommendedName>
        <fullName evidence="3">Phosphonate metabolism protein</fullName>
    </recommendedName>
</protein>
<dbReference type="PATRIC" id="fig|443610.3.peg.3015"/>